<dbReference type="PANTHER" id="PTHR47723">
    <property type="entry name" value="OS05G0353850 PROTEIN"/>
    <property type="match status" value="1"/>
</dbReference>
<keyword evidence="4" id="KW-1185">Reference proteome</keyword>
<proteinExistence type="predicted"/>
<accession>A0A834WBL1</accession>
<dbReference type="PANTHER" id="PTHR47723:SF19">
    <property type="entry name" value="POLYNUCLEOTIDYL TRANSFERASE, RIBONUCLEASE H-LIKE SUPERFAMILY PROTEIN"/>
    <property type="match status" value="1"/>
</dbReference>
<protein>
    <submittedName>
        <fullName evidence="3">Reverse transcriptase</fullName>
    </submittedName>
</protein>
<evidence type="ECO:0000259" key="2">
    <source>
        <dbReference type="Pfam" id="PF13966"/>
    </source>
</evidence>
<evidence type="ECO:0000313" key="4">
    <source>
        <dbReference type="Proteomes" id="UP000634136"/>
    </source>
</evidence>
<reference evidence="3" key="1">
    <citation type="submission" date="2020-09" db="EMBL/GenBank/DDBJ databases">
        <title>Genome-Enabled Discovery of Anthraquinone Biosynthesis in Senna tora.</title>
        <authorList>
            <person name="Kang S.-H."/>
            <person name="Pandey R.P."/>
            <person name="Lee C.-M."/>
            <person name="Sim J.-S."/>
            <person name="Jeong J.-T."/>
            <person name="Choi B.-S."/>
            <person name="Jung M."/>
            <person name="Ginzburg D."/>
            <person name="Zhao K."/>
            <person name="Won S.Y."/>
            <person name="Oh T.-J."/>
            <person name="Yu Y."/>
            <person name="Kim N.-H."/>
            <person name="Lee O.R."/>
            <person name="Lee T.-H."/>
            <person name="Bashyal P."/>
            <person name="Kim T.-S."/>
            <person name="Lee W.-H."/>
            <person name="Kawkins C."/>
            <person name="Kim C.-K."/>
            <person name="Kim J.S."/>
            <person name="Ahn B.O."/>
            <person name="Rhee S.Y."/>
            <person name="Sohng J.K."/>
        </authorList>
    </citation>
    <scope>NUCLEOTIDE SEQUENCE</scope>
    <source>
        <tissue evidence="3">Leaf</tissue>
    </source>
</reference>
<dbReference type="InterPro" id="IPR036397">
    <property type="entry name" value="RNaseH_sf"/>
</dbReference>
<dbReference type="Gene3D" id="3.30.420.10">
    <property type="entry name" value="Ribonuclease H-like superfamily/Ribonuclease H"/>
    <property type="match status" value="1"/>
</dbReference>
<sequence>MGKAIVEAGRFKVVHSGRDTNFWHDNWCKIGPIRHLIHCPISLEESRITVAEASSHSNSWHNLAISVHLPDFILNHIHVVPLNPYCTKFDACAWVHNDIACNKTLADKNIPIDSSCPLCLSGDETPQHLFCDCSSTANVWQAGARRFKTKPSINFEEWLKLNDSCIDLSDTFNVPHVHMALARAAEFACLAFDLRPYIPKVFVELFWHPPPRGWFKLNVDGSCLGQDNAIAATGIFRDCNNYWFNGFAQFIGFGCSMKLELWSLLLGLNKAKELSIDLLEVESDCKTVVDFINCAIVLDVHPFAPLILMCRSYLSQFSHCIVKHIYREENNCCDRLAKHAASTKTSIFNIQAVPPFLHNVFWADLLGIRRSFRISKNSNHL</sequence>
<dbReference type="GO" id="GO:0003964">
    <property type="term" value="F:RNA-directed DNA polymerase activity"/>
    <property type="evidence" value="ECO:0007669"/>
    <property type="project" value="UniProtKB-KW"/>
</dbReference>
<keyword evidence="3" id="KW-0695">RNA-directed DNA polymerase</keyword>
<dbReference type="GO" id="GO:0004523">
    <property type="term" value="F:RNA-DNA hybrid ribonuclease activity"/>
    <property type="evidence" value="ECO:0007669"/>
    <property type="project" value="InterPro"/>
</dbReference>
<evidence type="ECO:0000259" key="1">
    <source>
        <dbReference type="Pfam" id="PF13456"/>
    </source>
</evidence>
<feature type="domain" description="RNase H type-1" evidence="1">
    <location>
        <begin position="218"/>
        <end position="340"/>
    </location>
</feature>
<dbReference type="InterPro" id="IPR044730">
    <property type="entry name" value="RNase_H-like_dom_plant"/>
</dbReference>
<dbReference type="InterPro" id="IPR002156">
    <property type="entry name" value="RNaseH_domain"/>
</dbReference>
<dbReference type="GO" id="GO:0003676">
    <property type="term" value="F:nucleic acid binding"/>
    <property type="evidence" value="ECO:0007669"/>
    <property type="project" value="InterPro"/>
</dbReference>
<dbReference type="Proteomes" id="UP000634136">
    <property type="component" value="Unassembled WGS sequence"/>
</dbReference>
<keyword evidence="3" id="KW-0808">Transferase</keyword>
<name>A0A834WBL1_9FABA</name>
<gene>
    <name evidence="3" type="ORF">G2W53_032210</name>
</gene>
<evidence type="ECO:0000313" key="3">
    <source>
        <dbReference type="EMBL" id="KAF7811234.1"/>
    </source>
</evidence>
<dbReference type="InterPro" id="IPR012337">
    <property type="entry name" value="RNaseH-like_sf"/>
</dbReference>
<feature type="domain" description="Reverse transcriptase zinc-binding" evidence="2">
    <location>
        <begin position="87"/>
        <end position="140"/>
    </location>
</feature>
<keyword evidence="3" id="KW-0548">Nucleotidyltransferase</keyword>
<dbReference type="OrthoDB" id="1906820at2759"/>
<dbReference type="InterPro" id="IPR053151">
    <property type="entry name" value="RNase_H-like"/>
</dbReference>
<dbReference type="CDD" id="cd06222">
    <property type="entry name" value="RNase_H_like"/>
    <property type="match status" value="1"/>
</dbReference>
<dbReference type="Pfam" id="PF13456">
    <property type="entry name" value="RVT_3"/>
    <property type="match status" value="1"/>
</dbReference>
<organism evidence="3 4">
    <name type="scientific">Senna tora</name>
    <dbReference type="NCBI Taxonomy" id="362788"/>
    <lineage>
        <taxon>Eukaryota</taxon>
        <taxon>Viridiplantae</taxon>
        <taxon>Streptophyta</taxon>
        <taxon>Embryophyta</taxon>
        <taxon>Tracheophyta</taxon>
        <taxon>Spermatophyta</taxon>
        <taxon>Magnoliopsida</taxon>
        <taxon>eudicotyledons</taxon>
        <taxon>Gunneridae</taxon>
        <taxon>Pentapetalae</taxon>
        <taxon>rosids</taxon>
        <taxon>fabids</taxon>
        <taxon>Fabales</taxon>
        <taxon>Fabaceae</taxon>
        <taxon>Caesalpinioideae</taxon>
        <taxon>Cassia clade</taxon>
        <taxon>Senna</taxon>
    </lineage>
</organism>
<dbReference type="SUPFAM" id="SSF53098">
    <property type="entry name" value="Ribonuclease H-like"/>
    <property type="match status" value="1"/>
</dbReference>
<dbReference type="AlphaFoldDB" id="A0A834WBL1"/>
<dbReference type="Pfam" id="PF13966">
    <property type="entry name" value="zf-RVT"/>
    <property type="match status" value="1"/>
</dbReference>
<dbReference type="EMBL" id="JAAIUW010000010">
    <property type="protein sequence ID" value="KAF7811234.1"/>
    <property type="molecule type" value="Genomic_DNA"/>
</dbReference>
<comment type="caution">
    <text evidence="3">The sequence shown here is derived from an EMBL/GenBank/DDBJ whole genome shotgun (WGS) entry which is preliminary data.</text>
</comment>
<dbReference type="InterPro" id="IPR026960">
    <property type="entry name" value="RVT-Znf"/>
</dbReference>